<sequence>MLKIKRVLIAQGEIAESWEYYKNEHLKYYIYAYKILKGRKWNTLIRWDNLNGMDHVDIYDENGNFMESKEFPRREFEDIVKIVSTFRKNIIAMDLSNL</sequence>
<accession>Q3SA59</accession>
<name>Q3SA59_9EURY</name>
<proteinExistence type="predicted"/>
<organism evidence="1">
    <name type="scientific">uncultured euryarchaeote Alv-FOS4</name>
    <dbReference type="NCBI Taxonomy" id="337893"/>
    <lineage>
        <taxon>Archaea</taxon>
        <taxon>Methanobacteriati</taxon>
        <taxon>Methanobacteriota</taxon>
        <taxon>environmental samples</taxon>
    </lineage>
</organism>
<dbReference type="EMBL" id="DQ118404">
    <property type="protein sequence ID" value="AAZ32523.1"/>
    <property type="molecule type" value="Genomic_DNA"/>
</dbReference>
<dbReference type="AlphaFoldDB" id="Q3SA59"/>
<evidence type="ECO:0000313" key="1">
    <source>
        <dbReference type="EMBL" id="AAZ32523.1"/>
    </source>
</evidence>
<protein>
    <submittedName>
        <fullName evidence="1">Uncharacterized protein</fullName>
    </submittedName>
</protein>
<reference evidence="1" key="1">
    <citation type="submission" date="2005-07" db="EMBL/GenBank/DDBJ databases">
        <title>A hyperthermophilic lifestyle for uncultured Archaea of the DHVE2 lineage: evidence from environmental genomics.</title>
        <authorList>
            <person name="Moussard H."/>
            <person name="Hennecke G."/>
            <person name="Moreira D."/>
            <person name="Jouffe V."/>
            <person name="Lopez-Garcia P."/>
            <person name="Jeanthon C."/>
        </authorList>
    </citation>
    <scope>NUCLEOTIDE SEQUENCE</scope>
</reference>